<dbReference type="AlphaFoldDB" id="D3RWT7"/>
<dbReference type="PANTHER" id="PTHR42926">
    <property type="match status" value="1"/>
</dbReference>
<dbReference type="SUPFAM" id="SSF52540">
    <property type="entry name" value="P-loop containing nucleoside triphosphate hydrolases"/>
    <property type="match status" value="1"/>
</dbReference>
<reference evidence="2 3" key="2">
    <citation type="journal article" date="2011" name="Stand. Genomic Sci.">
        <title>Complete genome sequence of Ferroglobus placidus AEDII12DO.</title>
        <authorList>
            <person name="Anderson I."/>
            <person name="Risso C."/>
            <person name="Holmes D."/>
            <person name="Lucas S."/>
            <person name="Copeland A."/>
            <person name="Lapidus A."/>
            <person name="Cheng J.F."/>
            <person name="Bruce D."/>
            <person name="Goodwin L."/>
            <person name="Pitluck S."/>
            <person name="Saunders E."/>
            <person name="Brettin T."/>
            <person name="Detter J.C."/>
            <person name="Han C."/>
            <person name="Tapia R."/>
            <person name="Larimer F."/>
            <person name="Land M."/>
            <person name="Hauser L."/>
            <person name="Woyke T."/>
            <person name="Lovley D."/>
            <person name="Kyrpides N."/>
            <person name="Ivanova N."/>
        </authorList>
    </citation>
    <scope>NUCLEOTIDE SEQUENCE [LARGE SCALE GENOMIC DNA]</scope>
    <source>
        <strain evidence="3">DSM 10642 / AEDII12DO</strain>
    </source>
</reference>
<sequence>MTKYYELKELESKAPKLFGIPTGTKLDEMFFKVEEEDGKFVKKPLGGIPYLAVMNITGVPDTGKSVFAEQFTVTQAAHGYKVLFVTVESPANFLYTALKQKAQAMGVDFSKVEQNVVVIDASESDELRENTRALIDTMAYAIREKKCTNVVIDSVTGLYEHKEVLARQIVRQIFNFLKKWRQTAILISQKRSSQASESAEAAGGLAVAHIVDGTIVMDKKIIETRWDVNLYGLPIGSVLRTIRIDGCRLTGHDSRTWVFEITESGLIEIIAPLSEYIKKRGRLVEE</sequence>
<dbReference type="HOGENOM" id="CLU_975202_0_0_2"/>
<accession>D3RWT7</accession>
<evidence type="ECO:0000259" key="1">
    <source>
        <dbReference type="PROSITE" id="PS51146"/>
    </source>
</evidence>
<evidence type="ECO:0000313" key="3">
    <source>
        <dbReference type="Proteomes" id="UP000002613"/>
    </source>
</evidence>
<name>D3RWT7_FERPA</name>
<dbReference type="EMBL" id="CP001899">
    <property type="protein sequence ID" value="ADC64950.1"/>
    <property type="molecule type" value="Genomic_DNA"/>
</dbReference>
<reference evidence="3" key="1">
    <citation type="submission" date="2010-02" db="EMBL/GenBank/DDBJ databases">
        <title>Complete sequence of Ferroglobus placidus DSM 10642.</title>
        <authorList>
            <consortium name="US DOE Joint Genome Institute"/>
            <person name="Lucas S."/>
            <person name="Copeland A."/>
            <person name="Lapidus A."/>
            <person name="Cheng J.-F."/>
            <person name="Bruce D."/>
            <person name="Goodwin L."/>
            <person name="Pitluck S."/>
            <person name="Saunders E."/>
            <person name="Brettin T."/>
            <person name="Detter J.C."/>
            <person name="Han C."/>
            <person name="Tapia R."/>
            <person name="Larimer F."/>
            <person name="Land M."/>
            <person name="Hauser L."/>
            <person name="Kyrpides N."/>
            <person name="Ivanova N."/>
            <person name="Holmes D."/>
            <person name="Lovley D."/>
            <person name="Kyrpides N."/>
            <person name="Anderson I.J."/>
            <person name="Woyke T."/>
        </authorList>
    </citation>
    <scope>NUCLEOTIDE SEQUENCE [LARGE SCALE GENOMIC DNA]</scope>
    <source>
        <strain evidence="3">DSM 10642 / AEDII12DO</strain>
    </source>
</reference>
<dbReference type="RefSeq" id="WP_012965293.1">
    <property type="nucleotide sequence ID" value="NC_013849.1"/>
</dbReference>
<dbReference type="STRING" id="589924.Ferp_0781"/>
<gene>
    <name evidence="2" type="ordered locus">Ferp_0781</name>
</gene>
<dbReference type="PaxDb" id="589924-Ferp_0781"/>
<organism evidence="2 3">
    <name type="scientific">Ferroglobus placidus (strain DSM 10642 / AEDII12DO)</name>
    <dbReference type="NCBI Taxonomy" id="589924"/>
    <lineage>
        <taxon>Archaea</taxon>
        <taxon>Methanobacteriati</taxon>
        <taxon>Methanobacteriota</taxon>
        <taxon>Archaeoglobi</taxon>
        <taxon>Archaeoglobales</taxon>
        <taxon>Archaeoglobaceae</taxon>
        <taxon>Ferroglobus</taxon>
    </lineage>
</organism>
<dbReference type="GO" id="GO:0005524">
    <property type="term" value="F:ATP binding"/>
    <property type="evidence" value="ECO:0007669"/>
    <property type="project" value="InterPro"/>
</dbReference>
<dbReference type="InterPro" id="IPR022373">
    <property type="entry name" value="KaiC_containing"/>
</dbReference>
<dbReference type="Gene3D" id="3.40.50.300">
    <property type="entry name" value="P-loop containing nucleotide triphosphate hydrolases"/>
    <property type="match status" value="1"/>
</dbReference>
<dbReference type="InterPro" id="IPR010624">
    <property type="entry name" value="KaiC_dom"/>
</dbReference>
<evidence type="ECO:0000313" key="2">
    <source>
        <dbReference type="EMBL" id="ADC64950.1"/>
    </source>
</evidence>
<dbReference type="GeneID" id="8778287"/>
<dbReference type="InterPro" id="IPR027417">
    <property type="entry name" value="P-loop_NTPase"/>
</dbReference>
<dbReference type="PROSITE" id="PS51146">
    <property type="entry name" value="KAIC"/>
    <property type="match status" value="1"/>
</dbReference>
<dbReference type="Pfam" id="PF06745">
    <property type="entry name" value="ATPase"/>
    <property type="match status" value="1"/>
</dbReference>
<dbReference type="InterPro" id="IPR051347">
    <property type="entry name" value="Circadian_clock_KaiC-rel"/>
</dbReference>
<feature type="domain" description="KaiC" evidence="1">
    <location>
        <begin position="31"/>
        <end position="283"/>
    </location>
</feature>
<dbReference type="PANTHER" id="PTHR42926:SF1">
    <property type="entry name" value="CIRCADIAN CLOCK OSCILLATOR PROTEIN KAIC 1"/>
    <property type="match status" value="1"/>
</dbReference>
<dbReference type="Proteomes" id="UP000002613">
    <property type="component" value="Chromosome"/>
</dbReference>
<dbReference type="NCBIfam" id="TIGR03878">
    <property type="entry name" value="thermo_KaiC_2"/>
    <property type="match status" value="1"/>
</dbReference>
<dbReference type="InterPro" id="IPR014774">
    <property type="entry name" value="KaiC-like_dom"/>
</dbReference>
<protein>
    <submittedName>
        <fullName evidence="2">Putative circadian clock protein, KaiC</fullName>
    </submittedName>
</protein>
<keyword evidence="3" id="KW-1185">Reference proteome</keyword>
<dbReference type="KEGG" id="fpl:Ferp_0781"/>
<dbReference type="eggNOG" id="arCOG01171">
    <property type="taxonomic scope" value="Archaea"/>
</dbReference>
<proteinExistence type="predicted"/>
<dbReference type="OrthoDB" id="49590at2157"/>